<evidence type="ECO:0000313" key="8">
    <source>
        <dbReference type="Proteomes" id="UP000031186"/>
    </source>
</evidence>
<comment type="caution">
    <text evidence="7">The sequence shown here is derived from an EMBL/GenBank/DDBJ whole genome shotgun (WGS) entry which is preliminary data.</text>
</comment>
<dbReference type="SUPFAM" id="SSF47336">
    <property type="entry name" value="ACP-like"/>
    <property type="match status" value="1"/>
</dbReference>
<evidence type="ECO:0000256" key="5">
    <source>
        <dbReference type="SAM" id="MobiDB-lite"/>
    </source>
</evidence>
<proteinExistence type="inferred from homology"/>
<dbReference type="InterPro" id="IPR009081">
    <property type="entry name" value="PP-bd_ACP"/>
</dbReference>
<feature type="non-terminal residue" evidence="7">
    <location>
        <position position="1"/>
    </location>
</feature>
<dbReference type="PANTHER" id="PTHR43439:SF2">
    <property type="entry name" value="ENZYME, PUTATIVE (JCVI)-RELATED"/>
    <property type="match status" value="1"/>
</dbReference>
<dbReference type="InterPro" id="IPR013120">
    <property type="entry name" value="FAR_NAD-bd"/>
</dbReference>
<dbReference type="EMBL" id="AZNF01000001">
    <property type="protein sequence ID" value="KID71472.1"/>
    <property type="molecule type" value="Genomic_DNA"/>
</dbReference>
<dbReference type="Pfam" id="PF23562">
    <property type="entry name" value="AMP-binding_C_3"/>
    <property type="match status" value="1"/>
</dbReference>
<feature type="compositionally biased region" description="Polar residues" evidence="5">
    <location>
        <begin position="10"/>
        <end position="19"/>
    </location>
</feature>
<dbReference type="PROSITE" id="PS50075">
    <property type="entry name" value="CARRIER"/>
    <property type="match status" value="1"/>
</dbReference>
<evidence type="ECO:0000256" key="1">
    <source>
        <dbReference type="ARBA" id="ARBA00022450"/>
    </source>
</evidence>
<dbReference type="Pfam" id="PF00501">
    <property type="entry name" value="AMP-binding"/>
    <property type="match status" value="1"/>
</dbReference>
<dbReference type="OrthoDB" id="429813at2759"/>
<keyword evidence="3" id="KW-0521">NADP</keyword>
<dbReference type="Gene3D" id="3.40.50.12780">
    <property type="entry name" value="N-terminal domain of ligase-like"/>
    <property type="match status" value="1"/>
</dbReference>
<protein>
    <submittedName>
        <fullName evidence="7">Male sterility, NAD-binding protein</fullName>
    </submittedName>
</protein>
<dbReference type="InterPro" id="IPR000873">
    <property type="entry name" value="AMP-dep_synth/lig_dom"/>
</dbReference>
<keyword evidence="2" id="KW-0597">Phosphoprotein</keyword>
<dbReference type="Proteomes" id="UP000031186">
    <property type="component" value="Unassembled WGS sequence"/>
</dbReference>
<dbReference type="InterPro" id="IPR042099">
    <property type="entry name" value="ANL_N_sf"/>
</dbReference>
<reference evidence="7 8" key="1">
    <citation type="journal article" date="2014" name="Proc. Natl. Acad. Sci. U.S.A.">
        <title>Trajectory and genomic determinants of fungal-pathogen speciation and host adaptation.</title>
        <authorList>
            <person name="Hu X."/>
            <person name="Xiao G."/>
            <person name="Zheng P."/>
            <person name="Shang Y."/>
            <person name="Su Y."/>
            <person name="Zhang X."/>
            <person name="Liu X."/>
            <person name="Zhan S."/>
            <person name="St Leger R.J."/>
            <person name="Wang C."/>
        </authorList>
    </citation>
    <scope>NUCLEOTIDE SEQUENCE [LARGE SCALE GENOMIC DNA]</scope>
    <source>
        <strain evidence="7 8">ARSEF 549</strain>
    </source>
</reference>
<keyword evidence="1" id="KW-0596">Phosphopantetheine</keyword>
<dbReference type="InterPro" id="IPR020845">
    <property type="entry name" value="AMP-binding_CS"/>
</dbReference>
<dbReference type="Gene3D" id="3.40.50.720">
    <property type="entry name" value="NAD(P)-binding Rossmann-like Domain"/>
    <property type="match status" value="1"/>
</dbReference>
<evidence type="ECO:0000256" key="2">
    <source>
        <dbReference type="ARBA" id="ARBA00022553"/>
    </source>
</evidence>
<gene>
    <name evidence="7" type="ORF">MAN_01071</name>
</gene>
<dbReference type="SUPFAM" id="SSF51735">
    <property type="entry name" value="NAD(P)-binding Rossmann-fold domains"/>
    <property type="match status" value="1"/>
</dbReference>
<evidence type="ECO:0000256" key="3">
    <source>
        <dbReference type="ARBA" id="ARBA00022857"/>
    </source>
</evidence>
<feature type="region of interest" description="Disordered" evidence="5">
    <location>
        <begin position="1"/>
        <end position="22"/>
    </location>
</feature>
<dbReference type="InterPro" id="IPR006162">
    <property type="entry name" value="Ppantetheine_attach_site"/>
</dbReference>
<dbReference type="InterPro" id="IPR036291">
    <property type="entry name" value="NAD(P)-bd_dom_sf"/>
</dbReference>
<name>A0A0B4FUS3_METAF</name>
<dbReference type="PANTHER" id="PTHR43439">
    <property type="entry name" value="PHENYLACETATE-COENZYME A LIGASE"/>
    <property type="match status" value="1"/>
</dbReference>
<evidence type="ECO:0000259" key="6">
    <source>
        <dbReference type="PROSITE" id="PS50075"/>
    </source>
</evidence>
<dbReference type="Gene3D" id="1.10.1200.10">
    <property type="entry name" value="ACP-like"/>
    <property type="match status" value="1"/>
</dbReference>
<keyword evidence="8" id="KW-1185">Reference proteome</keyword>
<dbReference type="InterPro" id="IPR051414">
    <property type="entry name" value="Adenylate-forming_Reductase"/>
</dbReference>
<evidence type="ECO:0000313" key="7">
    <source>
        <dbReference type="EMBL" id="KID71472.1"/>
    </source>
</evidence>
<accession>A0A0B4FUS3</accession>
<dbReference type="InterPro" id="IPR036736">
    <property type="entry name" value="ACP-like_sf"/>
</dbReference>
<evidence type="ECO:0000256" key="4">
    <source>
        <dbReference type="ARBA" id="ARBA00029454"/>
    </source>
</evidence>
<dbReference type="PROSITE" id="PS00455">
    <property type="entry name" value="AMP_BINDING"/>
    <property type="match status" value="1"/>
</dbReference>
<dbReference type="HOGENOM" id="CLU_002220_0_0_1"/>
<organism evidence="7 8">
    <name type="scientific">Metarhizium anisopliae (strain ARSEF 549)</name>
    <dbReference type="NCBI Taxonomy" id="3151832"/>
    <lineage>
        <taxon>Eukaryota</taxon>
        <taxon>Fungi</taxon>
        <taxon>Dikarya</taxon>
        <taxon>Ascomycota</taxon>
        <taxon>Pezizomycotina</taxon>
        <taxon>Sordariomycetes</taxon>
        <taxon>Hypocreomycetidae</taxon>
        <taxon>Hypocreales</taxon>
        <taxon>Clavicipitaceae</taxon>
        <taxon>Metarhizium</taxon>
    </lineage>
</organism>
<comment type="similarity">
    <text evidence="4">Belongs to the NRP synthetase family.</text>
</comment>
<dbReference type="Pfam" id="PF07993">
    <property type="entry name" value="NAD_binding_4"/>
    <property type="match status" value="1"/>
</dbReference>
<dbReference type="VEuPathDB" id="FungiDB:MAN_01071"/>
<dbReference type="PROSITE" id="PS00012">
    <property type="entry name" value="PHOSPHOPANTETHEINE"/>
    <property type="match status" value="1"/>
</dbReference>
<feature type="domain" description="Carrier" evidence="6">
    <location>
        <begin position="578"/>
        <end position="661"/>
    </location>
</feature>
<dbReference type="Pfam" id="PF00550">
    <property type="entry name" value="PP-binding"/>
    <property type="match status" value="1"/>
</dbReference>
<dbReference type="AlphaFoldDB" id="A0A0B4FUS3"/>
<sequence length="1069" mass="117138">MKKHTRDQTHQQASTTFSDSKGPEYGKRLVIHVLDQYAQNEPDRPYAYLPLSSDPKDGWEVVTFKQLANAVNFVGHELVRGLADHGNQSEDFPTVAYIGPGDIRYVVFMLACIRARHKAFFPSPRNSLEGQISLLKATNCSTIYFAEGYSETILPWLESHPMRIVQAAAPQVWLESETVSLPYHRSYEDGRWDPQVVLHTSGSTGIPKPVVVRQGSFAIFDGLRNGPEFHGTLSSIVHLCMAKKIFTPVPQFHTAGVSLAINAGIFYGRALVYGVPDRPLSADLATRSLVLSGADAAFLPPSILEEMSRTEAGISALASLDIVAFGGGNLAPAVGDMLVESGVVLSNLIAATECLPYTIHFQSNLKLWQYFIIHEKDMGAEFRPVEWNPEAYEMVLCNDDAKNPGRKAFFCNFPEKTEWRTGDLYERHPTLPNHWKYIGRADNIIVFSNGEKLNPVTIEDAVQGHKAVKGAIVVGHQRFQPALIVEPTETSPDNAAAEALLQDVWSLVQEVNKATVAHGRISRDMIVLSDPAIPFSRAPKGTVQRNPTTKAYVNFIDELYQKVEEGSSSQDAVHLDLTSESTLAQSIVDVLAHQFGNPNVGLDSDLFSAGVDSLQVLRLSKLLRLSLGAEGIALDQNTIAPRVIYANPTPRALAARLFKISTGKDSHNDEPVDEVEALADMVLKYTADLPAPNLNQAQPADDAQTVLITGTTGSLGAYILDRLISNKRVGKVFALNRGNDGGQSRQLAFNAARGLAWDFSKVEFLGVDLSRPGWALAPAKYKELLANADRIIHNAWPVNFVISVSSFEPHVRGVRRLVDFCNEAAKRVAIVFVSSVSTAGCWAADEPVPERQLRDLALAQMGYGRSKLAGSLVLDAAAERSGVPTASIRVGQIGGPRGELGMWNKQEYIPSLVASSIYLGMLPDAIGPSDVDWIPVDDVAGLVVDVGGISGQTAVSDISGYFHGVNPHKTRWNDVARVVKEFYRDRIQEIVPLENWVSALEQSAEKNGAEDNPGIKLLDTYRGMVAANRAGNRPVSFDMRRTVKHSATMRNLGPITDELVRNWCKQWKF</sequence>
<dbReference type="SUPFAM" id="SSF56801">
    <property type="entry name" value="Acetyl-CoA synthetase-like"/>
    <property type="match status" value="1"/>
</dbReference>